<feature type="transmembrane region" description="Helical" evidence="5">
    <location>
        <begin position="62"/>
        <end position="90"/>
    </location>
</feature>
<dbReference type="Gene3D" id="2.30.42.10">
    <property type="match status" value="2"/>
</dbReference>
<feature type="transmembrane region" description="Helical" evidence="5">
    <location>
        <begin position="6"/>
        <end position="28"/>
    </location>
</feature>
<protein>
    <submittedName>
        <fullName evidence="7">Metalloprotease</fullName>
    </submittedName>
</protein>
<feature type="domain" description="PDZ" evidence="6">
    <location>
        <begin position="200"/>
        <end position="270"/>
    </location>
</feature>
<comment type="subcellular location">
    <subcellularLocation>
        <location evidence="1">Endomembrane system</location>
        <topology evidence="1">Multi-pass membrane protein</topology>
    </subcellularLocation>
</comment>
<dbReference type="EMBL" id="WUUT01000003">
    <property type="protein sequence ID" value="MXR51822.1"/>
    <property type="molecule type" value="Genomic_DNA"/>
</dbReference>
<evidence type="ECO:0000259" key="6">
    <source>
        <dbReference type="SMART" id="SM00228"/>
    </source>
</evidence>
<feature type="transmembrane region" description="Helical" evidence="5">
    <location>
        <begin position="454"/>
        <end position="476"/>
    </location>
</feature>
<evidence type="ECO:0000256" key="5">
    <source>
        <dbReference type="SAM" id="Phobius"/>
    </source>
</evidence>
<keyword evidence="7" id="KW-0482">Metalloprotease</keyword>
<dbReference type="Proteomes" id="UP000466535">
    <property type="component" value="Unassembled WGS sequence"/>
</dbReference>
<keyword evidence="4 5" id="KW-0472">Membrane</keyword>
<dbReference type="GO" id="GO:0016020">
    <property type="term" value="C:membrane"/>
    <property type="evidence" value="ECO:0007669"/>
    <property type="project" value="InterPro"/>
</dbReference>
<dbReference type="PANTHER" id="PTHR13325">
    <property type="entry name" value="PROTEASE M50 MEMBRANE-BOUND TRANSCRIPTION FACTOR SITE 2 PROTEASE"/>
    <property type="match status" value="1"/>
</dbReference>
<dbReference type="InterPro" id="IPR008915">
    <property type="entry name" value="Peptidase_M50"/>
</dbReference>
<dbReference type="GO" id="GO:0012505">
    <property type="term" value="C:endomembrane system"/>
    <property type="evidence" value="ECO:0007669"/>
    <property type="project" value="UniProtKB-SubCell"/>
</dbReference>
<dbReference type="Pfam" id="PF02163">
    <property type="entry name" value="Peptidase_M50"/>
    <property type="match status" value="1"/>
</dbReference>
<evidence type="ECO:0000256" key="4">
    <source>
        <dbReference type="ARBA" id="ARBA00023136"/>
    </source>
</evidence>
<keyword evidence="7" id="KW-0645">Protease</keyword>
<dbReference type="SMART" id="SM00228">
    <property type="entry name" value="PDZ"/>
    <property type="match status" value="2"/>
</dbReference>
<sequence>MFGLLTWVLLGIILYTAVAMGLSARGYLPSAVSVTGPLTTIHTKRGRAALNRIAQRKRFWRAWGNLGVGIALVVMAIAGLAVVLSVPAVFAQPDGAGTLDSPENALVIPGVNDFLPLSAAPAIVFGLLVGLVVHEGGHGLLCRVEDIEIESMGVALFTIIPVGAFVEPDADDQQAADRGAQTRMFAAGITNNFAICAISALLLVPLAASVAVVPGAPVGTAIDGSGAAAAGIEHGDVITEIDGTPVENASELEAELDRNAAATVEVDRRNADSVTVNRRLLILEHAEGVADDIVDVDPLTQVTAVNGTTVNTEPGFAAVVENRAVATLETTRGNATIPVGAYIAEVTAGSALAEAGLPTDGTSVTITRIDGTRTANASAYESVLDSREPGTELRVEAYVGGERRVVNATVDGDGSFGVPETVLAKGYSGFVFDDFGADPYPAEQFLSFLDGSNAAAFPTVTSVLVYFANLLVLPFATLLDPSVSYNFAGFNGEMTAFFVIEGPLSALGGLVFTAINLLFWTWWVNFNLALFNCIPAFPLDGGHILRTSSESVVSRLPVPNRRLIVTLFTSIVTIGMVFAVLVMVFGPALLV</sequence>
<organism evidence="7 8">
    <name type="scientific">Halovenus carboxidivorans</name>
    <dbReference type="NCBI Taxonomy" id="2692199"/>
    <lineage>
        <taxon>Archaea</taxon>
        <taxon>Methanobacteriati</taxon>
        <taxon>Methanobacteriota</taxon>
        <taxon>Stenosarchaea group</taxon>
        <taxon>Halobacteria</taxon>
        <taxon>Halobacteriales</taxon>
        <taxon>Haloarculaceae</taxon>
        <taxon>Halovenus</taxon>
    </lineage>
</organism>
<evidence type="ECO:0000313" key="8">
    <source>
        <dbReference type="Proteomes" id="UP000466535"/>
    </source>
</evidence>
<reference evidence="7 8" key="1">
    <citation type="submission" date="2019-12" db="EMBL/GenBank/DDBJ databases">
        <title>Isolation and characterization of three novel carbon monoxide-oxidizing members of Halobacteria from salione crusts and soils.</title>
        <authorList>
            <person name="Myers M.R."/>
            <person name="King G.M."/>
        </authorList>
    </citation>
    <scope>NUCLEOTIDE SEQUENCE [LARGE SCALE GENOMIC DNA]</scope>
    <source>
        <strain evidence="7 8">WSH3</strain>
    </source>
</reference>
<keyword evidence="8" id="KW-1185">Reference proteome</keyword>
<dbReference type="InterPro" id="IPR036034">
    <property type="entry name" value="PDZ_sf"/>
</dbReference>
<dbReference type="PANTHER" id="PTHR13325:SF3">
    <property type="entry name" value="MEMBRANE-BOUND TRANSCRIPTION FACTOR SITE-2 PROTEASE"/>
    <property type="match status" value="1"/>
</dbReference>
<evidence type="ECO:0000313" key="7">
    <source>
        <dbReference type="EMBL" id="MXR51822.1"/>
    </source>
</evidence>
<dbReference type="InterPro" id="IPR001193">
    <property type="entry name" value="MBTPS2"/>
</dbReference>
<dbReference type="OrthoDB" id="15212at2157"/>
<accession>A0A6B0T902</accession>
<gene>
    <name evidence="7" type="ORF">GRX03_09415</name>
</gene>
<keyword evidence="2 5" id="KW-0812">Transmembrane</keyword>
<dbReference type="InterPro" id="IPR001478">
    <property type="entry name" value="PDZ"/>
</dbReference>
<feature type="transmembrane region" description="Helical" evidence="5">
    <location>
        <begin position="496"/>
        <end position="520"/>
    </location>
</feature>
<dbReference type="GO" id="GO:0031293">
    <property type="term" value="P:membrane protein intracellular domain proteolysis"/>
    <property type="evidence" value="ECO:0007669"/>
    <property type="project" value="TreeGrafter"/>
</dbReference>
<evidence type="ECO:0000256" key="2">
    <source>
        <dbReference type="ARBA" id="ARBA00022692"/>
    </source>
</evidence>
<name>A0A6B0T902_9EURY</name>
<dbReference type="GO" id="GO:0004222">
    <property type="term" value="F:metalloendopeptidase activity"/>
    <property type="evidence" value="ECO:0007669"/>
    <property type="project" value="InterPro"/>
</dbReference>
<dbReference type="CDD" id="cd06159">
    <property type="entry name" value="S2P-M50_PDZ_Arch"/>
    <property type="match status" value="1"/>
</dbReference>
<feature type="domain" description="PDZ" evidence="6">
    <location>
        <begin position="314"/>
        <end position="401"/>
    </location>
</feature>
<keyword evidence="7" id="KW-0378">Hydrolase</keyword>
<dbReference type="GO" id="GO:0005737">
    <property type="term" value="C:cytoplasm"/>
    <property type="evidence" value="ECO:0007669"/>
    <property type="project" value="TreeGrafter"/>
</dbReference>
<evidence type="ECO:0000256" key="3">
    <source>
        <dbReference type="ARBA" id="ARBA00022989"/>
    </source>
</evidence>
<dbReference type="SUPFAM" id="SSF50156">
    <property type="entry name" value="PDZ domain-like"/>
    <property type="match status" value="2"/>
</dbReference>
<dbReference type="AlphaFoldDB" id="A0A6B0T902"/>
<proteinExistence type="predicted"/>
<dbReference type="RefSeq" id="WP_159763949.1">
    <property type="nucleotide sequence ID" value="NZ_WUUT01000003.1"/>
</dbReference>
<feature type="transmembrane region" description="Helical" evidence="5">
    <location>
        <begin position="563"/>
        <end position="590"/>
    </location>
</feature>
<feature type="transmembrane region" description="Helical" evidence="5">
    <location>
        <begin position="114"/>
        <end position="133"/>
    </location>
</feature>
<keyword evidence="3 5" id="KW-1133">Transmembrane helix</keyword>
<evidence type="ECO:0000256" key="1">
    <source>
        <dbReference type="ARBA" id="ARBA00004127"/>
    </source>
</evidence>
<comment type="caution">
    <text evidence="7">The sequence shown here is derived from an EMBL/GenBank/DDBJ whole genome shotgun (WGS) entry which is preliminary data.</text>
</comment>